<dbReference type="InterPro" id="IPR010921">
    <property type="entry name" value="Trp_repressor/repl_initiator"/>
</dbReference>
<organism evidence="4 5">
    <name type="scientific">Flavobacterium geliluteum</name>
    <dbReference type="NCBI Taxonomy" id="2816120"/>
    <lineage>
        <taxon>Bacteria</taxon>
        <taxon>Pseudomonadati</taxon>
        <taxon>Bacteroidota</taxon>
        <taxon>Flavobacteriia</taxon>
        <taxon>Flavobacteriales</taxon>
        <taxon>Flavobacteriaceae</taxon>
        <taxon>Flavobacterium</taxon>
    </lineage>
</organism>
<dbReference type="PANTHER" id="PTHR33795:SF1">
    <property type="entry name" value="INSERTION ELEMENT IS150 PROTEIN INSJ"/>
    <property type="match status" value="1"/>
</dbReference>
<dbReference type="InterPro" id="IPR036388">
    <property type="entry name" value="WH-like_DNA-bd_sf"/>
</dbReference>
<dbReference type="InterPro" id="IPR052057">
    <property type="entry name" value="IS150/IS1296_orfA-like"/>
</dbReference>
<evidence type="ECO:0000313" key="5">
    <source>
        <dbReference type="Proteomes" id="UP000675047"/>
    </source>
</evidence>
<evidence type="ECO:0000256" key="1">
    <source>
        <dbReference type="ARBA" id="ARBA00038232"/>
    </source>
</evidence>
<dbReference type="InterPro" id="IPR009057">
    <property type="entry name" value="Homeodomain-like_sf"/>
</dbReference>
<dbReference type="GO" id="GO:0043565">
    <property type="term" value="F:sequence-specific DNA binding"/>
    <property type="evidence" value="ECO:0007669"/>
    <property type="project" value="InterPro"/>
</dbReference>
<protein>
    <submittedName>
        <fullName evidence="4">Transposase</fullName>
    </submittedName>
</protein>
<accession>A0A940XAT3</accession>
<dbReference type="GO" id="GO:0006313">
    <property type="term" value="P:DNA transposition"/>
    <property type="evidence" value="ECO:0007669"/>
    <property type="project" value="InterPro"/>
</dbReference>
<evidence type="ECO:0000259" key="3">
    <source>
        <dbReference type="Pfam" id="PF13518"/>
    </source>
</evidence>
<name>A0A940XAT3_9FLAO</name>
<dbReference type="Gene3D" id="1.10.10.10">
    <property type="entry name" value="Winged helix-like DNA-binding domain superfamily/Winged helix DNA-binding domain"/>
    <property type="match status" value="2"/>
</dbReference>
<comment type="caution">
    <text evidence="4">The sequence shown here is derived from an EMBL/GenBank/DDBJ whole genome shotgun (WGS) entry which is preliminary data.</text>
</comment>
<dbReference type="Proteomes" id="UP000675047">
    <property type="component" value="Unassembled WGS sequence"/>
</dbReference>
<evidence type="ECO:0000256" key="2">
    <source>
        <dbReference type="SAM" id="MobiDB-lite"/>
    </source>
</evidence>
<feature type="domain" description="Insertion element IS150 protein InsJ-like helix-turn-helix" evidence="3">
    <location>
        <begin position="67"/>
        <end position="121"/>
    </location>
</feature>
<reference evidence="4 5" key="1">
    <citation type="submission" date="2021-03" db="EMBL/GenBank/DDBJ databases">
        <title>Flavobacterium Flabelliformis Sp. Nov. And Flavobacterium Geliluteum Sp. Nov., Two Novel Multidrug Resistant Psychrophilic Species Isolated From Antarctica.</title>
        <authorList>
            <person name="Kralova S."/>
            <person name="Busse H.J."/>
            <person name="Bezdicek M."/>
            <person name="Nykrynova M."/>
            <person name="Kroupova E."/>
            <person name="Krsek D."/>
            <person name="Sedlacek I."/>
        </authorList>
    </citation>
    <scope>NUCLEOTIDE SEQUENCE [LARGE SCALE GENOMIC DNA]</scope>
    <source>
        <strain evidence="4 5">P7388</strain>
    </source>
</reference>
<dbReference type="PANTHER" id="PTHR33795">
    <property type="entry name" value="INSERTION ELEMENT IS150 PROTEIN INSJ"/>
    <property type="match status" value="1"/>
</dbReference>
<keyword evidence="5" id="KW-1185">Reference proteome</keyword>
<dbReference type="Pfam" id="PF13518">
    <property type="entry name" value="HTH_28"/>
    <property type="match status" value="1"/>
</dbReference>
<evidence type="ECO:0000313" key="4">
    <source>
        <dbReference type="EMBL" id="MBP4140145.1"/>
    </source>
</evidence>
<dbReference type="SUPFAM" id="SSF48295">
    <property type="entry name" value="TrpR-like"/>
    <property type="match status" value="1"/>
</dbReference>
<dbReference type="InterPro" id="IPR002514">
    <property type="entry name" value="Transposase_8"/>
</dbReference>
<proteinExistence type="inferred from homology"/>
<dbReference type="RefSeq" id="WP_210668537.1">
    <property type="nucleotide sequence ID" value="NZ_JAGFBV010000065.1"/>
</dbReference>
<dbReference type="AlphaFoldDB" id="A0A940XAT3"/>
<sequence>MEKRGKYDYEFKLGCINKVLKNNISVYSVAKENNFDESTLRVWIKFYQNYGVEGILPRKKQNYSTTFKQNVLREIKKKSLSLRDACVVFNIPNQAVIIQWQKRYKDQGNSGLEFKPKGRPKSMSIKRAQKKSDKPLTREEELLLEIESLKCENALLKKYNALVQAAEMKNLKRKP</sequence>
<feature type="region of interest" description="Disordered" evidence="2">
    <location>
        <begin position="109"/>
        <end position="136"/>
    </location>
</feature>
<dbReference type="GO" id="GO:0004803">
    <property type="term" value="F:transposase activity"/>
    <property type="evidence" value="ECO:0007669"/>
    <property type="project" value="InterPro"/>
</dbReference>
<dbReference type="Pfam" id="PF01527">
    <property type="entry name" value="HTH_Tnp_1"/>
    <property type="match status" value="1"/>
</dbReference>
<dbReference type="SUPFAM" id="SSF46689">
    <property type="entry name" value="Homeodomain-like"/>
    <property type="match status" value="1"/>
</dbReference>
<dbReference type="InterPro" id="IPR055247">
    <property type="entry name" value="InsJ-like_HTH"/>
</dbReference>
<dbReference type="EMBL" id="JAGFBV010000065">
    <property type="protein sequence ID" value="MBP4140145.1"/>
    <property type="molecule type" value="Genomic_DNA"/>
</dbReference>
<comment type="similarity">
    <text evidence="1">Belongs to the IS150/IS1296 orfA family.</text>
</comment>
<gene>
    <name evidence="4" type="ORF">J3495_18945</name>
</gene>